<keyword evidence="7" id="KW-1133">Transmembrane helix</keyword>
<dbReference type="STRING" id="363999.A0A439DAL5"/>
<evidence type="ECO:0000256" key="5">
    <source>
        <dbReference type="ARBA" id="ARBA00022737"/>
    </source>
</evidence>
<comment type="subcellular location">
    <subcellularLocation>
        <location evidence="1">Mitochondrion inner membrane</location>
        <topology evidence="1">Multi-pass membrane protein</topology>
    </subcellularLocation>
</comment>
<dbReference type="Pfam" id="PF00153">
    <property type="entry name" value="Mito_carr"/>
    <property type="match status" value="4"/>
</dbReference>
<dbReference type="GO" id="GO:1990542">
    <property type="term" value="P:mitochondrial transmembrane transport"/>
    <property type="evidence" value="ECO:0007669"/>
    <property type="project" value="InterPro"/>
</dbReference>
<comment type="similarity">
    <text evidence="2 11">Belongs to the mitochondrial carrier (TC 2.A.29) family.</text>
</comment>
<organism evidence="13 14">
    <name type="scientific">Xylaria grammica</name>
    <dbReference type="NCBI Taxonomy" id="363999"/>
    <lineage>
        <taxon>Eukaryota</taxon>
        <taxon>Fungi</taxon>
        <taxon>Dikarya</taxon>
        <taxon>Ascomycota</taxon>
        <taxon>Pezizomycotina</taxon>
        <taxon>Sordariomycetes</taxon>
        <taxon>Xylariomycetidae</taxon>
        <taxon>Xylariales</taxon>
        <taxon>Xylariaceae</taxon>
        <taxon>Xylaria</taxon>
    </lineage>
</organism>
<feature type="compositionally biased region" description="Basic and acidic residues" evidence="12">
    <location>
        <begin position="315"/>
        <end position="334"/>
    </location>
</feature>
<dbReference type="PANTHER" id="PTHR45760">
    <property type="entry name" value="FI19922P1-RELATED"/>
    <property type="match status" value="1"/>
</dbReference>
<evidence type="ECO:0000256" key="7">
    <source>
        <dbReference type="ARBA" id="ARBA00022989"/>
    </source>
</evidence>
<dbReference type="Proteomes" id="UP000286045">
    <property type="component" value="Unassembled WGS sequence"/>
</dbReference>
<evidence type="ECO:0008006" key="15">
    <source>
        <dbReference type="Google" id="ProtNLM"/>
    </source>
</evidence>
<accession>A0A439DAL5</accession>
<evidence type="ECO:0000256" key="10">
    <source>
        <dbReference type="PROSITE-ProRule" id="PRU00282"/>
    </source>
</evidence>
<dbReference type="InterPro" id="IPR018108">
    <property type="entry name" value="MCP_transmembrane"/>
</dbReference>
<evidence type="ECO:0000256" key="4">
    <source>
        <dbReference type="ARBA" id="ARBA00022692"/>
    </source>
</evidence>
<name>A0A439DAL5_9PEZI</name>
<keyword evidence="8" id="KW-0496">Mitochondrion</keyword>
<reference evidence="13 14" key="1">
    <citation type="submission" date="2018-12" db="EMBL/GenBank/DDBJ databases">
        <title>Draft genome sequence of Xylaria grammica IHI A82.</title>
        <authorList>
            <person name="Buettner E."/>
            <person name="Kellner H."/>
        </authorList>
    </citation>
    <scope>NUCLEOTIDE SEQUENCE [LARGE SCALE GENOMIC DNA]</scope>
    <source>
        <strain evidence="13 14">IHI A82</strain>
    </source>
</reference>
<proteinExistence type="inferred from homology"/>
<comment type="caution">
    <text evidence="13">The sequence shown here is derived from an EMBL/GenBank/DDBJ whole genome shotgun (WGS) entry which is preliminary data.</text>
</comment>
<evidence type="ECO:0000313" key="13">
    <source>
        <dbReference type="EMBL" id="RWA11449.1"/>
    </source>
</evidence>
<keyword evidence="3 11" id="KW-0813">Transport</keyword>
<sequence>MSTNNVNFGHSSHDRVPNAEDAFAGSTMVSSSQDHANTDGMDITAGQKMASAITGSLLTSLLVTPLDVVRVRLQSQGSSPQPTTTTATAAAATDFRKLAISSPNGFRPSNLGITACCREVFFMNNNAEFCVAGPRLEGFGGVGAGAGAGAECAVEEAQKRNFTSTLDGMRKIARNEGFTTLWRGLSPTLLMAIPANIIYFTGYDWLRYNKKSPISRLSRDDYKAVTAGSTARILAVAAVSPVELFKTRLQASSGSTATSHLKDTLKGLREMVAENGYRSLWRGITLHLWRDVPFSGLYWLGYETIRNKLTDMREDRRGRSLSRDSGFRSRERARSQSQENHTAVLVDSFTAGASSGAIASMVTMPFDVGKTRTQVYRDSAKKISASAGQTLAPEESNMVRLLWHIFKTEGVAGLWTGWIPRTLKVAPACAIMISSYEVGKRVFRSMNERHERRRLNAQTEKEGFGTCIFTRLFLHLAGVGSGVFVSLIPELAVKVFRDRKEPHVFEKVLGLDWTGENATPYAAS</sequence>
<evidence type="ECO:0000256" key="1">
    <source>
        <dbReference type="ARBA" id="ARBA00004448"/>
    </source>
</evidence>
<dbReference type="AlphaFoldDB" id="A0A439DAL5"/>
<keyword evidence="9 10" id="KW-0472">Membrane</keyword>
<dbReference type="GO" id="GO:0005743">
    <property type="term" value="C:mitochondrial inner membrane"/>
    <property type="evidence" value="ECO:0007669"/>
    <property type="project" value="UniProtKB-SubCell"/>
</dbReference>
<feature type="region of interest" description="Disordered" evidence="12">
    <location>
        <begin position="315"/>
        <end position="339"/>
    </location>
</feature>
<keyword evidence="14" id="KW-1185">Reference proteome</keyword>
<dbReference type="PROSITE" id="PS50920">
    <property type="entry name" value="SOLCAR"/>
    <property type="match status" value="3"/>
</dbReference>
<gene>
    <name evidence="13" type="ORF">EKO27_g3664</name>
</gene>
<dbReference type="EMBL" id="RYZI01000080">
    <property type="protein sequence ID" value="RWA11449.1"/>
    <property type="molecule type" value="Genomic_DNA"/>
</dbReference>
<keyword evidence="5" id="KW-0677">Repeat</keyword>
<evidence type="ECO:0000256" key="12">
    <source>
        <dbReference type="SAM" id="MobiDB-lite"/>
    </source>
</evidence>
<dbReference type="InterPro" id="IPR023395">
    <property type="entry name" value="MCP_dom_sf"/>
</dbReference>
<keyword evidence="4 10" id="KW-0812">Transmembrane</keyword>
<feature type="repeat" description="Solcar" evidence="10">
    <location>
        <begin position="132"/>
        <end position="209"/>
    </location>
</feature>
<feature type="repeat" description="Solcar" evidence="10">
    <location>
        <begin position="219"/>
        <end position="308"/>
    </location>
</feature>
<protein>
    <recommendedName>
        <fullName evidence="15">Mitochondrial carrier protein</fullName>
    </recommendedName>
</protein>
<evidence type="ECO:0000256" key="8">
    <source>
        <dbReference type="ARBA" id="ARBA00023128"/>
    </source>
</evidence>
<dbReference type="PANTHER" id="PTHR45760:SF2">
    <property type="entry name" value="FI19922P1-RELATED"/>
    <property type="match status" value="1"/>
</dbReference>
<evidence type="ECO:0000256" key="11">
    <source>
        <dbReference type="RuleBase" id="RU000488"/>
    </source>
</evidence>
<dbReference type="SUPFAM" id="SSF103506">
    <property type="entry name" value="Mitochondrial carrier"/>
    <property type="match status" value="1"/>
</dbReference>
<evidence type="ECO:0000313" key="14">
    <source>
        <dbReference type="Proteomes" id="UP000286045"/>
    </source>
</evidence>
<evidence type="ECO:0000256" key="6">
    <source>
        <dbReference type="ARBA" id="ARBA00022792"/>
    </source>
</evidence>
<dbReference type="Gene3D" id="1.50.40.10">
    <property type="entry name" value="Mitochondrial carrier domain"/>
    <property type="match status" value="2"/>
</dbReference>
<evidence type="ECO:0000256" key="2">
    <source>
        <dbReference type="ARBA" id="ARBA00006375"/>
    </source>
</evidence>
<dbReference type="InterPro" id="IPR045315">
    <property type="entry name" value="Mtm1-like"/>
</dbReference>
<evidence type="ECO:0000256" key="3">
    <source>
        <dbReference type="ARBA" id="ARBA00022448"/>
    </source>
</evidence>
<keyword evidence="6" id="KW-0999">Mitochondrion inner membrane</keyword>
<feature type="repeat" description="Solcar" evidence="10">
    <location>
        <begin position="343"/>
        <end position="442"/>
    </location>
</feature>
<evidence type="ECO:0000256" key="9">
    <source>
        <dbReference type="ARBA" id="ARBA00023136"/>
    </source>
</evidence>